<organism evidence="1 2">
    <name type="scientific">Basidiobolus ranarum</name>
    <dbReference type="NCBI Taxonomy" id="34480"/>
    <lineage>
        <taxon>Eukaryota</taxon>
        <taxon>Fungi</taxon>
        <taxon>Fungi incertae sedis</taxon>
        <taxon>Zoopagomycota</taxon>
        <taxon>Entomophthoromycotina</taxon>
        <taxon>Basidiobolomycetes</taxon>
        <taxon>Basidiobolales</taxon>
        <taxon>Basidiobolaceae</taxon>
        <taxon>Basidiobolus</taxon>
    </lineage>
</organism>
<keyword evidence="2" id="KW-1185">Reference proteome</keyword>
<reference evidence="1 2" key="1">
    <citation type="submission" date="2023-04" db="EMBL/GenBank/DDBJ databases">
        <title>Genome of Basidiobolus ranarum AG-B5.</title>
        <authorList>
            <person name="Stajich J.E."/>
            <person name="Carter-House D."/>
            <person name="Gryganskyi A."/>
        </authorList>
    </citation>
    <scope>NUCLEOTIDE SEQUENCE [LARGE SCALE GENOMIC DNA]</scope>
    <source>
        <strain evidence="1 2">AG-B5</strain>
    </source>
</reference>
<feature type="non-terminal residue" evidence="1">
    <location>
        <position position="79"/>
    </location>
</feature>
<feature type="non-terminal residue" evidence="1">
    <location>
        <position position="1"/>
    </location>
</feature>
<name>A0ABR2WHV5_9FUNG</name>
<dbReference type="Proteomes" id="UP001479436">
    <property type="component" value="Unassembled WGS sequence"/>
</dbReference>
<accession>A0ABR2WHV5</accession>
<evidence type="ECO:0000313" key="2">
    <source>
        <dbReference type="Proteomes" id="UP001479436"/>
    </source>
</evidence>
<dbReference type="EMBL" id="JASJQH010001577">
    <property type="protein sequence ID" value="KAK9761091.1"/>
    <property type="molecule type" value="Genomic_DNA"/>
</dbReference>
<sequence>SVMKIRLISPSWLTLSRLTTTRNMTKSASTGVVVSWELSPKPLLLRSKSLSPSLLVRPKSYRLWNLPKIETNKLCDYCT</sequence>
<gene>
    <name evidence="1" type="ORF">K7432_014264</name>
</gene>
<protein>
    <submittedName>
        <fullName evidence="1">Uncharacterized protein</fullName>
    </submittedName>
</protein>
<evidence type="ECO:0000313" key="1">
    <source>
        <dbReference type="EMBL" id="KAK9761091.1"/>
    </source>
</evidence>
<proteinExistence type="predicted"/>
<comment type="caution">
    <text evidence="1">The sequence shown here is derived from an EMBL/GenBank/DDBJ whole genome shotgun (WGS) entry which is preliminary data.</text>
</comment>